<evidence type="ECO:0000256" key="2">
    <source>
        <dbReference type="ARBA" id="ARBA00022645"/>
    </source>
</evidence>
<dbReference type="InterPro" id="IPR001563">
    <property type="entry name" value="Peptidase_S10"/>
</dbReference>
<evidence type="ECO:0000256" key="7">
    <source>
        <dbReference type="RuleBase" id="RU361156"/>
    </source>
</evidence>
<evidence type="ECO:0000256" key="3">
    <source>
        <dbReference type="ARBA" id="ARBA00022670"/>
    </source>
</evidence>
<reference evidence="8" key="1">
    <citation type="submission" date="2021-12" db="EMBL/GenBank/DDBJ databases">
        <authorList>
            <person name="King R."/>
        </authorList>
    </citation>
    <scope>NUCLEOTIDE SEQUENCE</scope>
</reference>
<organism evidence="8 9">
    <name type="scientific">Chrysodeixis includens</name>
    <name type="common">Soybean looper</name>
    <name type="synonym">Pseudoplusia includens</name>
    <dbReference type="NCBI Taxonomy" id="689277"/>
    <lineage>
        <taxon>Eukaryota</taxon>
        <taxon>Metazoa</taxon>
        <taxon>Ecdysozoa</taxon>
        <taxon>Arthropoda</taxon>
        <taxon>Hexapoda</taxon>
        <taxon>Insecta</taxon>
        <taxon>Pterygota</taxon>
        <taxon>Neoptera</taxon>
        <taxon>Endopterygota</taxon>
        <taxon>Lepidoptera</taxon>
        <taxon>Glossata</taxon>
        <taxon>Ditrysia</taxon>
        <taxon>Noctuoidea</taxon>
        <taxon>Noctuidae</taxon>
        <taxon>Plusiinae</taxon>
        <taxon>Chrysodeixis</taxon>
    </lineage>
</organism>
<dbReference type="Pfam" id="PF00450">
    <property type="entry name" value="Peptidase_S10"/>
    <property type="match status" value="1"/>
</dbReference>
<evidence type="ECO:0000256" key="6">
    <source>
        <dbReference type="ARBA" id="ARBA00023180"/>
    </source>
</evidence>
<keyword evidence="5 7" id="KW-0378">Hydrolase</keyword>
<dbReference type="Gene3D" id="3.40.50.1820">
    <property type="entry name" value="alpha/beta hydrolase"/>
    <property type="match status" value="1"/>
</dbReference>
<proteinExistence type="inferred from homology"/>
<name>A0A9N8Q2B7_CHRIL</name>
<dbReference type="OrthoDB" id="443318at2759"/>
<evidence type="ECO:0000256" key="5">
    <source>
        <dbReference type="ARBA" id="ARBA00022801"/>
    </source>
</evidence>
<dbReference type="InterPro" id="IPR029058">
    <property type="entry name" value="AB_hydrolase_fold"/>
</dbReference>
<gene>
    <name evidence="8" type="ORF">CINC_LOCUS6288</name>
</gene>
<comment type="similarity">
    <text evidence="1 7">Belongs to the peptidase S10 family.</text>
</comment>
<dbReference type="PRINTS" id="PR00724">
    <property type="entry name" value="CRBOXYPTASEC"/>
</dbReference>
<keyword evidence="3 7" id="KW-0645">Protease</keyword>
<accession>A0A9N8Q2B7</accession>
<dbReference type="InterPro" id="IPR018202">
    <property type="entry name" value="Ser_caboxypep_ser_AS"/>
</dbReference>
<dbReference type="PROSITE" id="PS00131">
    <property type="entry name" value="CARBOXYPEPT_SER_SER"/>
    <property type="match status" value="1"/>
</dbReference>
<dbReference type="GO" id="GO:0006508">
    <property type="term" value="P:proteolysis"/>
    <property type="evidence" value="ECO:0007669"/>
    <property type="project" value="UniProtKB-KW"/>
</dbReference>
<keyword evidence="4" id="KW-0732">Signal</keyword>
<dbReference type="EMBL" id="LR824023">
    <property type="protein sequence ID" value="CAD0203977.1"/>
    <property type="molecule type" value="Genomic_DNA"/>
</dbReference>
<dbReference type="PANTHER" id="PTHR11802">
    <property type="entry name" value="SERINE PROTEASE FAMILY S10 SERINE CARBOXYPEPTIDASE"/>
    <property type="match status" value="1"/>
</dbReference>
<evidence type="ECO:0000313" key="8">
    <source>
        <dbReference type="EMBL" id="CAD0203977.1"/>
    </source>
</evidence>
<dbReference type="InterPro" id="IPR033124">
    <property type="entry name" value="Ser_caboxypep_his_AS"/>
</dbReference>
<dbReference type="PROSITE" id="PS00560">
    <property type="entry name" value="CARBOXYPEPT_SER_HIS"/>
    <property type="match status" value="1"/>
</dbReference>
<dbReference type="SUPFAM" id="SSF53474">
    <property type="entry name" value="alpha/beta-Hydrolases"/>
    <property type="match status" value="1"/>
</dbReference>
<keyword evidence="2 7" id="KW-0121">Carboxypeptidase</keyword>
<protein>
    <recommendedName>
        <fullName evidence="7">Carboxypeptidase</fullName>
        <ecNumber evidence="7">3.4.16.-</ecNumber>
    </recommendedName>
</protein>
<dbReference type="PANTHER" id="PTHR11802:SF472">
    <property type="entry name" value="SERINE CARBOXYPEPTIDASE CPVL-RELATED"/>
    <property type="match status" value="1"/>
</dbReference>
<dbReference type="GO" id="GO:0004185">
    <property type="term" value="F:serine-type carboxypeptidase activity"/>
    <property type="evidence" value="ECO:0007669"/>
    <property type="project" value="UniProtKB-UniRule"/>
</dbReference>
<dbReference type="EC" id="3.4.16.-" evidence="7"/>
<dbReference type="Proteomes" id="UP001154114">
    <property type="component" value="Chromosome 20"/>
</dbReference>
<keyword evidence="6" id="KW-0325">Glycoprotein</keyword>
<dbReference type="AlphaFoldDB" id="A0A9N8Q2B7"/>
<keyword evidence="9" id="KW-1185">Reference proteome</keyword>
<evidence type="ECO:0000313" key="9">
    <source>
        <dbReference type="Proteomes" id="UP001154114"/>
    </source>
</evidence>
<evidence type="ECO:0000256" key="1">
    <source>
        <dbReference type="ARBA" id="ARBA00009431"/>
    </source>
</evidence>
<evidence type="ECO:0000256" key="4">
    <source>
        <dbReference type="ARBA" id="ARBA00022729"/>
    </source>
</evidence>
<sequence>MNEMWSINHGGNALAGVVLQDDSEDGPLILTPFIENGQTEKAKQLSVVDPSLFAGVQSHSGYFTVNKTSNWNLFFWYFPAQVPSEDAPLLVWLQGGPGASSLYGLFTEMGPFSTDGNTVEKRPIHWGSEYSLIFIDNPVGAGFSFTEGNDYATNEDMVGACLLSFMQQFLEVFPELRRTPLFLTGESYAGKYIPAFGHYIHNNQDKSKPINLKGLAIGDGWTDPPTLLHYSEFGLQVGLLDQLQADELHQMEEEARKQWEEGNFELYSEITGQLFPYFEKTARVPPYNYLSDGENSSESLVSFLNKPEIQRALHVKKKKYVTINNEVYKNLYDDMYDTVKPWLEELLEHYGVMCYNGQLDVIVAYALSINTHKSLKWTGADGYLKAKRVPVYDAAREKVTFYVKTSGNFADVMVRGAGHMVPADKPEAAKQMIDWFINRYK</sequence>